<dbReference type="Gene3D" id="1.10.3420.10">
    <property type="entry name" value="putative ntp pyrophosphohydrolase like domain"/>
    <property type="match status" value="2"/>
</dbReference>
<sequence>MPKFAQDVIDFHAAMQLPLLDMTKDAINSNLAVRKRLIDEEVLREFIPAYTLYWHAEQPTTELTAEVLDAVTDSVYVLLGATIALESYHGTQVREPSTLSHEWHYLSEFLTDLSYAYSLLENLNGTGEWQVSQAASLSAANVFHRCISRLIDLGYLMADTKFDLIWREVHKTNMAKSLGPKVNGKQLKPEGWEPPNIKAILEGTV</sequence>
<dbReference type="InterPro" id="IPR023292">
    <property type="entry name" value="NTP_PyroPHydrolase-like_dom_sf"/>
</dbReference>
<accession>A0A6J5P019</accession>
<dbReference type="EMBL" id="LR796736">
    <property type="protein sequence ID" value="CAB4162761.1"/>
    <property type="molecule type" value="Genomic_DNA"/>
</dbReference>
<protein>
    <submittedName>
        <fullName evidence="1">Uncharacterized protein</fullName>
    </submittedName>
</protein>
<proteinExistence type="predicted"/>
<gene>
    <name evidence="1" type="ORF">UFOVP785_106</name>
</gene>
<organism evidence="1">
    <name type="scientific">uncultured Caudovirales phage</name>
    <dbReference type="NCBI Taxonomy" id="2100421"/>
    <lineage>
        <taxon>Viruses</taxon>
        <taxon>Duplodnaviria</taxon>
        <taxon>Heunggongvirae</taxon>
        <taxon>Uroviricota</taxon>
        <taxon>Caudoviricetes</taxon>
        <taxon>Peduoviridae</taxon>
        <taxon>Maltschvirus</taxon>
        <taxon>Maltschvirus maltsch</taxon>
    </lineage>
</organism>
<reference evidence="1" key="1">
    <citation type="submission" date="2020-04" db="EMBL/GenBank/DDBJ databases">
        <authorList>
            <person name="Chiriac C."/>
            <person name="Salcher M."/>
            <person name="Ghai R."/>
            <person name="Kavagutti S V."/>
        </authorList>
    </citation>
    <scope>NUCLEOTIDE SEQUENCE</scope>
</reference>
<name>A0A6J5P019_9CAUD</name>
<evidence type="ECO:0000313" key="1">
    <source>
        <dbReference type="EMBL" id="CAB4162761.1"/>
    </source>
</evidence>